<dbReference type="Gramene" id="OIT38550">
    <property type="protein sequence ID" value="OIT38550"/>
    <property type="gene ID" value="A4A49_24521"/>
</dbReference>
<dbReference type="PANTHER" id="PTHR45631">
    <property type="entry name" value="OS07G0107800 PROTEIN-RELATED"/>
    <property type="match status" value="1"/>
</dbReference>
<dbReference type="Proteomes" id="UP000187609">
    <property type="component" value="Unassembled WGS sequence"/>
</dbReference>
<dbReference type="SMR" id="A0A314LA42"/>
<dbReference type="STRING" id="49451.A0A314LA42"/>
<keyword evidence="3" id="KW-1185">Reference proteome</keyword>
<dbReference type="EMBL" id="MJEQ01000197">
    <property type="protein sequence ID" value="OIT38550.1"/>
    <property type="molecule type" value="Genomic_DNA"/>
</dbReference>
<evidence type="ECO:0000313" key="3">
    <source>
        <dbReference type="Proteomes" id="UP000187609"/>
    </source>
</evidence>
<accession>A0A314LA42</accession>
<dbReference type="GO" id="GO:0005524">
    <property type="term" value="F:ATP binding"/>
    <property type="evidence" value="ECO:0007669"/>
    <property type="project" value="InterPro"/>
</dbReference>
<evidence type="ECO:0000259" key="1">
    <source>
        <dbReference type="PROSITE" id="PS50011"/>
    </source>
</evidence>
<dbReference type="SUPFAM" id="SSF56112">
    <property type="entry name" value="Protein kinase-like (PK-like)"/>
    <property type="match status" value="1"/>
</dbReference>
<dbReference type="AlphaFoldDB" id="A0A314LA42"/>
<dbReference type="InterPro" id="IPR001245">
    <property type="entry name" value="Ser-Thr/Tyr_kinase_cat_dom"/>
</dbReference>
<organism evidence="2 3">
    <name type="scientific">Nicotiana attenuata</name>
    <name type="common">Coyote tobacco</name>
    <dbReference type="NCBI Taxonomy" id="49451"/>
    <lineage>
        <taxon>Eukaryota</taxon>
        <taxon>Viridiplantae</taxon>
        <taxon>Streptophyta</taxon>
        <taxon>Embryophyta</taxon>
        <taxon>Tracheophyta</taxon>
        <taxon>Spermatophyta</taxon>
        <taxon>Magnoliopsida</taxon>
        <taxon>eudicotyledons</taxon>
        <taxon>Gunneridae</taxon>
        <taxon>Pentapetalae</taxon>
        <taxon>asterids</taxon>
        <taxon>lamiids</taxon>
        <taxon>Solanales</taxon>
        <taxon>Solanaceae</taxon>
        <taxon>Nicotianoideae</taxon>
        <taxon>Nicotianeae</taxon>
        <taxon>Nicotiana</taxon>
    </lineage>
</organism>
<dbReference type="PANTHER" id="PTHR45631:SF215">
    <property type="entry name" value="PROTEIN KINASE DOMAIN-CONTAINING PROTEIN"/>
    <property type="match status" value="1"/>
</dbReference>
<dbReference type="InterPro" id="IPR011009">
    <property type="entry name" value="Kinase-like_dom_sf"/>
</dbReference>
<dbReference type="GO" id="GO:0004672">
    <property type="term" value="F:protein kinase activity"/>
    <property type="evidence" value="ECO:0007669"/>
    <property type="project" value="InterPro"/>
</dbReference>
<feature type="domain" description="Protein kinase" evidence="1">
    <location>
        <begin position="1"/>
        <end position="214"/>
    </location>
</feature>
<sequence length="214" mass="23726">MANLGNKEVAVKMLAETGYKEFQLEAELLGRVHHRKLISLIGYCYEGAYMALVYEYMANGAVKEHLNGHSPKSLSWIERLQVALDAAEGLDYLHNACTPPIVHRDVKSTNILLDENFQAKLSDFGISRAFSLDESSFVSTAVVGTIGYLDQEYAHLQKLHEKSDVYSFGVVLLQLVTGQPPLVTSKNCHITQWVDLSLSTGDVLDVIDPRLEGS</sequence>
<comment type="caution">
    <text evidence="2">The sequence shown here is derived from an EMBL/GenBank/DDBJ whole genome shotgun (WGS) entry which is preliminary data.</text>
</comment>
<protein>
    <submittedName>
        <fullName evidence="2">Leucine-rich repeat receptor-like serinethreonine-protein kinase</fullName>
    </submittedName>
</protein>
<dbReference type="SMART" id="SM00220">
    <property type="entry name" value="S_TKc"/>
    <property type="match status" value="1"/>
</dbReference>
<dbReference type="InterPro" id="IPR000719">
    <property type="entry name" value="Prot_kinase_dom"/>
</dbReference>
<dbReference type="InterPro" id="IPR008271">
    <property type="entry name" value="Ser/Thr_kinase_AS"/>
</dbReference>
<name>A0A314LA42_NICAT</name>
<reference evidence="2" key="1">
    <citation type="submission" date="2016-11" db="EMBL/GenBank/DDBJ databases">
        <title>The genome of Nicotiana attenuata.</title>
        <authorList>
            <person name="Xu S."/>
            <person name="Brockmoeller T."/>
            <person name="Gaquerel E."/>
            <person name="Navarro A."/>
            <person name="Kuhl H."/>
            <person name="Gase K."/>
            <person name="Ling Z."/>
            <person name="Zhou W."/>
            <person name="Kreitzer C."/>
            <person name="Stanke M."/>
            <person name="Tang H."/>
            <person name="Lyons E."/>
            <person name="Pandey P."/>
            <person name="Pandey S.P."/>
            <person name="Timmermann B."/>
            <person name="Baldwin I.T."/>
        </authorList>
    </citation>
    <scope>NUCLEOTIDE SEQUENCE [LARGE SCALE GENOMIC DNA]</scope>
    <source>
        <strain evidence="2">UT</strain>
    </source>
</reference>
<evidence type="ECO:0000313" key="2">
    <source>
        <dbReference type="EMBL" id="OIT38550.1"/>
    </source>
</evidence>
<dbReference type="PROSITE" id="PS50011">
    <property type="entry name" value="PROTEIN_KINASE_DOM"/>
    <property type="match status" value="1"/>
</dbReference>
<dbReference type="Pfam" id="PF07714">
    <property type="entry name" value="PK_Tyr_Ser-Thr"/>
    <property type="match status" value="1"/>
</dbReference>
<dbReference type="Gene3D" id="1.10.510.10">
    <property type="entry name" value="Transferase(Phosphotransferase) domain 1"/>
    <property type="match status" value="1"/>
</dbReference>
<dbReference type="Gene3D" id="3.30.200.20">
    <property type="entry name" value="Phosphorylase Kinase, domain 1"/>
    <property type="match status" value="1"/>
</dbReference>
<proteinExistence type="predicted"/>
<dbReference type="PROSITE" id="PS00108">
    <property type="entry name" value="PROTEIN_KINASE_ST"/>
    <property type="match status" value="1"/>
</dbReference>
<gene>
    <name evidence="2" type="ORF">A4A49_24521</name>
</gene>